<organism evidence="2">
    <name type="scientific">marine sediment metagenome</name>
    <dbReference type="NCBI Taxonomy" id="412755"/>
    <lineage>
        <taxon>unclassified sequences</taxon>
        <taxon>metagenomes</taxon>
        <taxon>ecological metagenomes</taxon>
    </lineage>
</organism>
<comment type="caution">
    <text evidence="2">The sequence shown here is derived from an EMBL/GenBank/DDBJ whole genome shotgun (WGS) entry which is preliminary data.</text>
</comment>
<gene>
    <name evidence="2" type="ORF">LCGC14_1580580</name>
</gene>
<feature type="compositionally biased region" description="Polar residues" evidence="1">
    <location>
        <begin position="1"/>
        <end position="17"/>
    </location>
</feature>
<sequence>MVTRTTSYKLRASTPQPSKGDCTTLEEPAPATISFILQTFMAEKQITDSCEDKTELLCSNDMTGLGGNYRSASYSAQKFLDPDTNEIVFQATETLREDFIEEDEVPGVTNL</sequence>
<evidence type="ECO:0000256" key="1">
    <source>
        <dbReference type="SAM" id="MobiDB-lite"/>
    </source>
</evidence>
<evidence type="ECO:0000313" key="2">
    <source>
        <dbReference type="EMBL" id="KKM26859.1"/>
    </source>
</evidence>
<reference evidence="2" key="1">
    <citation type="journal article" date="2015" name="Nature">
        <title>Complex archaea that bridge the gap between prokaryotes and eukaryotes.</title>
        <authorList>
            <person name="Spang A."/>
            <person name="Saw J.H."/>
            <person name="Jorgensen S.L."/>
            <person name="Zaremba-Niedzwiedzka K."/>
            <person name="Martijn J."/>
            <person name="Lind A.E."/>
            <person name="van Eijk R."/>
            <person name="Schleper C."/>
            <person name="Guy L."/>
            <person name="Ettema T.J."/>
        </authorList>
    </citation>
    <scope>NUCLEOTIDE SEQUENCE</scope>
</reference>
<protein>
    <submittedName>
        <fullName evidence="2">Uncharacterized protein</fullName>
    </submittedName>
</protein>
<accession>A0A0F9J346</accession>
<feature type="region of interest" description="Disordered" evidence="1">
    <location>
        <begin position="1"/>
        <end position="23"/>
    </location>
</feature>
<proteinExistence type="predicted"/>
<dbReference type="AlphaFoldDB" id="A0A0F9J346"/>
<dbReference type="EMBL" id="LAZR01012435">
    <property type="protein sequence ID" value="KKM26859.1"/>
    <property type="molecule type" value="Genomic_DNA"/>
</dbReference>
<name>A0A0F9J346_9ZZZZ</name>